<sequence length="654" mass="71467">MEPPGPPRGLRCTWQEDHYGKKGPAGDPALKPVDVGLEDGEAKGPKGAGGGRGGRPSAAECWQRLLQVFRSKRFQSAKLERLYQRYFFQMNQSSLTVLMGVLVLVCGVMLLFHCLPGTPHVPAAAALATATALFLLLMVLCSRSAFPQDYMWVVSYMVLGLLAGVQVLGTLAVVPQSAAEGVWWSVFFIYITYTLLPVRMRAAVLAGVLLSCLAGGSLLSLCPPQLIANALIFLCTNVVGVCTHYPAEVSQRQAFQETRGYIQARLHLQRENRQQERLLLSVLPQHVAMEMKEDINTKKEDMMFHKIYIQKHDNVSILFADIEGFTSLASQCTAQELVMTLNELFARFDKLAANHCLRIKILGDCYYCVSGLPEARGDHAHCCVEMGVDMIEAISLVREVTGVNVNMRVGIHSGRVHCGVLGLRKWQFDVWSNDVTLANHMEAGGPSSRHGGERNAYLKEHNIETFLIVGCSQKRVRWGGLGGEHPTRGGHPSWPCPPPQKEEKAILAKLQRARANSSEGLVPRWVPERSFSRTKDSKAFRQMVSSPGGAPLWCHRLLAAFLGLLLGARSPWGSRVLSSLWGPPSSPASGPPHSLVSDIPTPILGDSPCRSPHPDTDPLPLGPQGCPMTLSSLGVPSSMLVSLRPPHCVSAGHR</sequence>
<accession>A0A8V5H1U1</accession>
<comment type="subcellular location">
    <subcellularLocation>
        <location evidence="4">Membrane</location>
        <topology evidence="4">Multi-pass membrane protein</topology>
    </subcellularLocation>
</comment>
<dbReference type="GO" id="GO:0046872">
    <property type="term" value="F:metal ion binding"/>
    <property type="evidence" value="ECO:0007669"/>
    <property type="project" value="UniProtKB-KW"/>
</dbReference>
<dbReference type="GO" id="GO:0007189">
    <property type="term" value="P:adenylate cyclase-activating G protein-coupled receptor signaling pathway"/>
    <property type="evidence" value="ECO:0007669"/>
    <property type="project" value="TreeGrafter"/>
</dbReference>
<evidence type="ECO:0000256" key="10">
    <source>
        <dbReference type="ARBA" id="ARBA00022842"/>
    </source>
</evidence>
<keyword evidence="7" id="KW-0479">Metal-binding</keyword>
<dbReference type="EC" id="4.6.1.1" evidence="5"/>
<evidence type="ECO:0000256" key="7">
    <source>
        <dbReference type="ARBA" id="ARBA00022723"/>
    </source>
</evidence>
<name>A0A8V5H1U1_MELUD</name>
<dbReference type="Proteomes" id="UP000694405">
    <property type="component" value="Chromosome 21"/>
</dbReference>
<dbReference type="Pfam" id="PF16214">
    <property type="entry name" value="AC_N"/>
    <property type="match status" value="1"/>
</dbReference>
<evidence type="ECO:0000256" key="11">
    <source>
        <dbReference type="ARBA" id="ARBA00022989"/>
    </source>
</evidence>
<keyword evidence="11" id="KW-1133">Transmembrane helix</keyword>
<dbReference type="PANTHER" id="PTHR45627:SF11">
    <property type="entry name" value="ADENYLATE CYCLASE TYPE 6"/>
    <property type="match status" value="1"/>
</dbReference>
<comment type="cofactor">
    <cofactor evidence="3">
        <name>Mg(2+)</name>
        <dbReference type="ChEBI" id="CHEBI:18420"/>
    </cofactor>
</comment>
<evidence type="ECO:0000256" key="14">
    <source>
        <dbReference type="ARBA" id="ARBA00023239"/>
    </source>
</evidence>
<dbReference type="Ensembl" id="ENSMUNT00000028910.1">
    <property type="protein sequence ID" value="ENSMUNP00000027043.1"/>
    <property type="gene ID" value="ENSMUNG00000020871.1"/>
</dbReference>
<comment type="similarity">
    <text evidence="15">Belongs to the adenylyl cyclase class-4/guanylyl cyclase family.</text>
</comment>
<evidence type="ECO:0000256" key="5">
    <source>
        <dbReference type="ARBA" id="ARBA00012201"/>
    </source>
</evidence>
<dbReference type="Pfam" id="PF00211">
    <property type="entry name" value="Guanylate_cyc"/>
    <property type="match status" value="1"/>
</dbReference>
<evidence type="ECO:0000256" key="6">
    <source>
        <dbReference type="ARBA" id="ARBA00022692"/>
    </source>
</evidence>
<dbReference type="GO" id="GO:0004016">
    <property type="term" value="F:adenylate cyclase activity"/>
    <property type="evidence" value="ECO:0007669"/>
    <property type="project" value="UniProtKB-EC"/>
</dbReference>
<dbReference type="InterPro" id="IPR032628">
    <property type="entry name" value="AC_N"/>
</dbReference>
<evidence type="ECO:0000313" key="17">
    <source>
        <dbReference type="Proteomes" id="UP000694405"/>
    </source>
</evidence>
<keyword evidence="13" id="KW-0472">Membrane</keyword>
<dbReference type="InterPro" id="IPR018297">
    <property type="entry name" value="A/G_cyclase_CS"/>
</dbReference>
<dbReference type="InterPro" id="IPR029787">
    <property type="entry name" value="Nucleotide_cyclase"/>
</dbReference>
<reference evidence="16" key="1">
    <citation type="submission" date="2020-03" db="EMBL/GenBank/DDBJ databases">
        <title>Melopsittacus undulatus (budgerigar) genome, bMelUnd1, maternal haplotype with Z.</title>
        <authorList>
            <person name="Gedman G."/>
            <person name="Mountcastle J."/>
            <person name="Haase B."/>
            <person name="Formenti G."/>
            <person name="Wright T."/>
            <person name="Apodaca J."/>
            <person name="Pelan S."/>
            <person name="Chow W."/>
            <person name="Rhie A."/>
            <person name="Howe K."/>
            <person name="Fedrigo O."/>
            <person name="Jarvis E.D."/>
        </authorList>
    </citation>
    <scope>NUCLEOTIDE SEQUENCE [LARGE SCALE GENOMIC DNA]</scope>
</reference>
<dbReference type="PROSITE" id="PS00452">
    <property type="entry name" value="GUANYLATE_CYCLASE_1"/>
    <property type="match status" value="1"/>
</dbReference>
<dbReference type="InterPro" id="IPR001054">
    <property type="entry name" value="A/G_cyclase"/>
</dbReference>
<reference evidence="16" key="3">
    <citation type="submission" date="2025-09" db="UniProtKB">
        <authorList>
            <consortium name="Ensembl"/>
        </authorList>
    </citation>
    <scope>IDENTIFICATION</scope>
</reference>
<keyword evidence="10" id="KW-0460">Magnesium</keyword>
<dbReference type="PROSITE" id="PS50125">
    <property type="entry name" value="GUANYLATE_CYCLASE_2"/>
    <property type="match status" value="1"/>
</dbReference>
<dbReference type="GO" id="GO:0005524">
    <property type="term" value="F:ATP binding"/>
    <property type="evidence" value="ECO:0007669"/>
    <property type="project" value="UniProtKB-KW"/>
</dbReference>
<organism evidence="16 17">
    <name type="scientific">Melopsittacus undulatus</name>
    <name type="common">Budgerigar</name>
    <name type="synonym">Psittacus undulatus</name>
    <dbReference type="NCBI Taxonomy" id="13146"/>
    <lineage>
        <taxon>Eukaryota</taxon>
        <taxon>Metazoa</taxon>
        <taxon>Chordata</taxon>
        <taxon>Craniata</taxon>
        <taxon>Vertebrata</taxon>
        <taxon>Euteleostomi</taxon>
        <taxon>Archelosauria</taxon>
        <taxon>Archosauria</taxon>
        <taxon>Dinosauria</taxon>
        <taxon>Saurischia</taxon>
        <taxon>Theropoda</taxon>
        <taxon>Coelurosauria</taxon>
        <taxon>Aves</taxon>
        <taxon>Neognathae</taxon>
        <taxon>Neoaves</taxon>
        <taxon>Telluraves</taxon>
        <taxon>Australaves</taxon>
        <taxon>Psittaciformes</taxon>
        <taxon>Psittaculidae</taxon>
        <taxon>Melopsittacus</taxon>
    </lineage>
</organism>
<dbReference type="PANTHER" id="PTHR45627">
    <property type="entry name" value="ADENYLATE CYCLASE TYPE 1"/>
    <property type="match status" value="1"/>
</dbReference>
<keyword evidence="14 15" id="KW-0456">Lyase</keyword>
<comment type="cofactor">
    <cofactor evidence="2">
        <name>Mn(2+)</name>
        <dbReference type="ChEBI" id="CHEBI:29035"/>
    </cofactor>
</comment>
<dbReference type="GO" id="GO:0006171">
    <property type="term" value="P:cAMP biosynthetic process"/>
    <property type="evidence" value="ECO:0007669"/>
    <property type="project" value="UniProtKB-KW"/>
</dbReference>
<dbReference type="GO" id="GO:0005886">
    <property type="term" value="C:plasma membrane"/>
    <property type="evidence" value="ECO:0007669"/>
    <property type="project" value="TreeGrafter"/>
</dbReference>
<evidence type="ECO:0000256" key="2">
    <source>
        <dbReference type="ARBA" id="ARBA00001936"/>
    </source>
</evidence>
<reference evidence="16" key="2">
    <citation type="submission" date="2025-08" db="UniProtKB">
        <authorList>
            <consortium name="Ensembl"/>
        </authorList>
    </citation>
    <scope>IDENTIFICATION</scope>
</reference>
<dbReference type="AlphaFoldDB" id="A0A8V5H1U1"/>
<dbReference type="CDD" id="cd07556">
    <property type="entry name" value="Nucleotidyl_cyc_III"/>
    <property type="match status" value="1"/>
</dbReference>
<dbReference type="SMART" id="SM00044">
    <property type="entry name" value="CYCc"/>
    <property type="match status" value="1"/>
</dbReference>
<evidence type="ECO:0000256" key="15">
    <source>
        <dbReference type="RuleBase" id="RU000405"/>
    </source>
</evidence>
<evidence type="ECO:0000256" key="4">
    <source>
        <dbReference type="ARBA" id="ARBA00004141"/>
    </source>
</evidence>
<comment type="catalytic activity">
    <reaction evidence="1">
        <text>ATP = 3',5'-cyclic AMP + diphosphate</text>
        <dbReference type="Rhea" id="RHEA:15389"/>
        <dbReference type="ChEBI" id="CHEBI:30616"/>
        <dbReference type="ChEBI" id="CHEBI:33019"/>
        <dbReference type="ChEBI" id="CHEBI:58165"/>
        <dbReference type="EC" id="4.6.1.1"/>
    </reaction>
</comment>
<keyword evidence="17" id="KW-1185">Reference proteome</keyword>
<dbReference type="SUPFAM" id="SSF55073">
    <property type="entry name" value="Nucleotide cyclase"/>
    <property type="match status" value="1"/>
</dbReference>
<dbReference type="Gene3D" id="3.30.70.1230">
    <property type="entry name" value="Nucleotide cyclase"/>
    <property type="match status" value="1"/>
</dbReference>
<keyword evidence="12" id="KW-0115">cAMP biosynthesis</keyword>
<proteinExistence type="inferred from homology"/>
<keyword evidence="9" id="KW-0067">ATP-binding</keyword>
<dbReference type="GO" id="GO:0035556">
    <property type="term" value="P:intracellular signal transduction"/>
    <property type="evidence" value="ECO:0007669"/>
    <property type="project" value="InterPro"/>
</dbReference>
<keyword evidence="8" id="KW-0547">Nucleotide-binding</keyword>
<evidence type="ECO:0000256" key="1">
    <source>
        <dbReference type="ARBA" id="ARBA00001593"/>
    </source>
</evidence>
<evidence type="ECO:0000256" key="13">
    <source>
        <dbReference type="ARBA" id="ARBA00023136"/>
    </source>
</evidence>
<evidence type="ECO:0000313" key="16">
    <source>
        <dbReference type="Ensembl" id="ENSMUNP00000027043.1"/>
    </source>
</evidence>
<evidence type="ECO:0000256" key="12">
    <source>
        <dbReference type="ARBA" id="ARBA00022998"/>
    </source>
</evidence>
<protein>
    <recommendedName>
        <fullName evidence="5">adenylate cyclase</fullName>
        <ecNumber evidence="5">4.6.1.1</ecNumber>
    </recommendedName>
</protein>
<evidence type="ECO:0000256" key="8">
    <source>
        <dbReference type="ARBA" id="ARBA00022741"/>
    </source>
</evidence>
<evidence type="ECO:0000256" key="3">
    <source>
        <dbReference type="ARBA" id="ARBA00001946"/>
    </source>
</evidence>
<evidence type="ECO:0000256" key="9">
    <source>
        <dbReference type="ARBA" id="ARBA00022840"/>
    </source>
</evidence>
<keyword evidence="6" id="KW-0812">Transmembrane</keyword>